<organism evidence="2 3">
    <name type="scientific">Apiospora kogelbergensis</name>
    <dbReference type="NCBI Taxonomy" id="1337665"/>
    <lineage>
        <taxon>Eukaryota</taxon>
        <taxon>Fungi</taxon>
        <taxon>Dikarya</taxon>
        <taxon>Ascomycota</taxon>
        <taxon>Pezizomycotina</taxon>
        <taxon>Sordariomycetes</taxon>
        <taxon>Xylariomycetidae</taxon>
        <taxon>Amphisphaeriales</taxon>
        <taxon>Apiosporaceae</taxon>
        <taxon>Apiospora</taxon>
    </lineage>
</organism>
<comment type="caution">
    <text evidence="2">The sequence shown here is derived from an EMBL/GenBank/DDBJ whole genome shotgun (WGS) entry which is preliminary data.</text>
</comment>
<feature type="compositionally biased region" description="Low complexity" evidence="1">
    <location>
        <begin position="708"/>
        <end position="732"/>
    </location>
</feature>
<protein>
    <submittedName>
        <fullName evidence="2">Uncharacterized protein</fullName>
    </submittedName>
</protein>
<dbReference type="Proteomes" id="UP001392437">
    <property type="component" value="Unassembled WGS sequence"/>
</dbReference>
<dbReference type="EMBL" id="JAQQWP010000008">
    <property type="protein sequence ID" value="KAK8105376.1"/>
    <property type="molecule type" value="Genomic_DNA"/>
</dbReference>
<accession>A0AAW0QS11</accession>
<evidence type="ECO:0000313" key="2">
    <source>
        <dbReference type="EMBL" id="KAK8105376.1"/>
    </source>
</evidence>
<sequence length="766" mass="85092">MAASPSDTSSPLLQPWGLDQPDDDVRPGTALMDARIRELQREQGYTRFFFQPEHHVDDPQAQKARGDTLVQVLFPSSSYVRCDGTVWSHVQFRMSADAILATGSAVFRKKLAMVTPEMRMRRQQDRTGPMLPEDVEYILDLTPPDMDDESAALVSILSVPESVRSWWQSGLRLNIKRSLVCGHDDACPDHQNVPENCQRLPGAAATTTGHQYQESLPVLDLDDIVGPVPSRQIPDYCPIRHRANIIFLMEAVMTGSSASIVDMLDSATRVYTLVKLAKALDCIGVIRDPVFTWALAHPSGNFIELLPEVSLELFWDLKVDAAVRSTFSILVVEGAMELLGLPADSNANATSSTATERAGSTTIFGRKRDRLPDDISNAIQHARDSLTERTRALVAQLKSDSVYDLLSQDDWAGTSIPEWDHLSSIGETLGCTVPGRSAHTAIESSLPVVAARSRDQQLLLDELKTAYEELAYSLVAYFHTQMAESLSTTDFDFSQTNRNRMCYVPRSQFISTSTIYKRLNEEQRLLTTYPWERLKTKADFDSQVNFFFLPVSTNTLAQLSTWLDAILEDSKHIFPELAPYRRKYPDGHDGRAFFRLDAFRTQYVAALDSLRQRRAIHGLEDYEFLCRSQHLTLGLTENELRYLPMWAGGYDDGMGGVYESHIIPNSDNGPSGPGPAFHTDLSVPTEASSIAPSTPTVSGTTTDDDATETAGRSLQADVSSSSSRSTANIYSSQNVSLWESPDFMAESEESDAFDFADSDSDDFPLD</sequence>
<reference evidence="2 3" key="1">
    <citation type="submission" date="2023-01" db="EMBL/GenBank/DDBJ databases">
        <title>Analysis of 21 Apiospora genomes using comparative genomics revels a genus with tremendous synthesis potential of carbohydrate active enzymes and secondary metabolites.</title>
        <authorList>
            <person name="Sorensen T."/>
        </authorList>
    </citation>
    <scope>NUCLEOTIDE SEQUENCE [LARGE SCALE GENOMIC DNA]</scope>
    <source>
        <strain evidence="2 3">CBS 117206</strain>
    </source>
</reference>
<feature type="region of interest" description="Disordered" evidence="1">
    <location>
        <begin position="661"/>
        <end position="766"/>
    </location>
</feature>
<name>A0AAW0QS11_9PEZI</name>
<feature type="compositionally biased region" description="Acidic residues" evidence="1">
    <location>
        <begin position="745"/>
        <end position="766"/>
    </location>
</feature>
<evidence type="ECO:0000256" key="1">
    <source>
        <dbReference type="SAM" id="MobiDB-lite"/>
    </source>
</evidence>
<gene>
    <name evidence="2" type="ORF">PG999_008735</name>
</gene>
<feature type="compositionally biased region" description="Polar residues" evidence="1">
    <location>
        <begin position="685"/>
        <end position="699"/>
    </location>
</feature>
<dbReference type="AlphaFoldDB" id="A0AAW0QS11"/>
<feature type="compositionally biased region" description="Polar residues" evidence="1">
    <location>
        <begin position="1"/>
        <end position="12"/>
    </location>
</feature>
<keyword evidence="3" id="KW-1185">Reference proteome</keyword>
<evidence type="ECO:0000313" key="3">
    <source>
        <dbReference type="Proteomes" id="UP001392437"/>
    </source>
</evidence>
<feature type="region of interest" description="Disordered" evidence="1">
    <location>
        <begin position="1"/>
        <end position="26"/>
    </location>
</feature>
<proteinExistence type="predicted"/>